<reference evidence="2 3" key="1">
    <citation type="submission" date="2023-08" db="EMBL/GenBank/DDBJ databases">
        <title>Black Yeasts Isolated from many extreme environments.</title>
        <authorList>
            <person name="Coleine C."/>
            <person name="Stajich J.E."/>
            <person name="Selbmann L."/>
        </authorList>
    </citation>
    <scope>NUCLEOTIDE SEQUENCE [LARGE SCALE GENOMIC DNA]</scope>
    <source>
        <strain evidence="2 3">CCFEE 5910</strain>
    </source>
</reference>
<feature type="region of interest" description="Disordered" evidence="1">
    <location>
        <begin position="1"/>
        <end position="30"/>
    </location>
</feature>
<organism evidence="2 3">
    <name type="scientific">Lithohypha guttulata</name>
    <dbReference type="NCBI Taxonomy" id="1690604"/>
    <lineage>
        <taxon>Eukaryota</taxon>
        <taxon>Fungi</taxon>
        <taxon>Dikarya</taxon>
        <taxon>Ascomycota</taxon>
        <taxon>Pezizomycotina</taxon>
        <taxon>Eurotiomycetes</taxon>
        <taxon>Chaetothyriomycetidae</taxon>
        <taxon>Chaetothyriales</taxon>
        <taxon>Trichomeriaceae</taxon>
        <taxon>Lithohypha</taxon>
    </lineage>
</organism>
<protein>
    <submittedName>
        <fullName evidence="2">Uncharacterized protein</fullName>
    </submittedName>
</protein>
<feature type="compositionally biased region" description="Low complexity" evidence="1">
    <location>
        <begin position="10"/>
        <end position="24"/>
    </location>
</feature>
<evidence type="ECO:0000313" key="2">
    <source>
        <dbReference type="EMBL" id="KAK5090387.1"/>
    </source>
</evidence>
<name>A0AAN7Y9I6_9EURO</name>
<proteinExistence type="predicted"/>
<gene>
    <name evidence="2" type="ORF">LTR05_000559</name>
</gene>
<dbReference type="EMBL" id="JAVRRJ010000001">
    <property type="protein sequence ID" value="KAK5090387.1"/>
    <property type="molecule type" value="Genomic_DNA"/>
</dbReference>
<feature type="compositionally biased region" description="Polar residues" evidence="1">
    <location>
        <begin position="98"/>
        <end position="108"/>
    </location>
</feature>
<comment type="caution">
    <text evidence="2">The sequence shown here is derived from an EMBL/GenBank/DDBJ whole genome shotgun (WGS) entry which is preliminary data.</text>
</comment>
<evidence type="ECO:0000256" key="1">
    <source>
        <dbReference type="SAM" id="MobiDB-lite"/>
    </source>
</evidence>
<feature type="compositionally biased region" description="Basic and acidic residues" evidence="1">
    <location>
        <begin position="84"/>
        <end position="97"/>
    </location>
</feature>
<keyword evidence="3" id="KW-1185">Reference proteome</keyword>
<sequence>MSDNNFAPVHHQTTSGMSGHHTTGVHNLDNYSTTGTNTGIDATTAGASHDYARSSAVNDTDRSEFPGRLGDRNDDTISPAAEPISRDRLNSEYEPRTEITQQRGSLASTEGPFHAPTTEDATSSSDVPPASTVSQQNAPHQGGRIGEATMSAFGYGGSTVERPKEHQGTAEKILNFLGA</sequence>
<feature type="compositionally biased region" description="Polar residues" evidence="1">
    <location>
        <begin position="119"/>
        <end position="139"/>
    </location>
</feature>
<evidence type="ECO:0000313" key="3">
    <source>
        <dbReference type="Proteomes" id="UP001309876"/>
    </source>
</evidence>
<dbReference type="Proteomes" id="UP001309876">
    <property type="component" value="Unassembled WGS sequence"/>
</dbReference>
<feature type="region of interest" description="Disordered" evidence="1">
    <location>
        <begin position="51"/>
        <end position="179"/>
    </location>
</feature>
<accession>A0AAN7Y9I6</accession>
<feature type="compositionally biased region" description="Basic and acidic residues" evidence="1">
    <location>
        <begin position="59"/>
        <end position="75"/>
    </location>
</feature>
<dbReference type="AlphaFoldDB" id="A0AAN7Y9I6"/>